<protein>
    <submittedName>
        <fullName evidence="1">295_t:CDS:1</fullName>
    </submittedName>
</protein>
<comment type="caution">
    <text evidence="1">The sequence shown here is derived from an EMBL/GenBank/DDBJ whole genome shotgun (WGS) entry which is preliminary data.</text>
</comment>
<evidence type="ECO:0000313" key="2">
    <source>
        <dbReference type="Proteomes" id="UP000789342"/>
    </source>
</evidence>
<gene>
    <name evidence="1" type="ORF">AMORRO_LOCUS14464</name>
</gene>
<proteinExistence type="predicted"/>
<dbReference type="EMBL" id="CAJVPV010028812">
    <property type="protein sequence ID" value="CAG8737244.1"/>
    <property type="molecule type" value="Genomic_DNA"/>
</dbReference>
<reference evidence="1" key="1">
    <citation type="submission" date="2021-06" db="EMBL/GenBank/DDBJ databases">
        <authorList>
            <person name="Kallberg Y."/>
            <person name="Tangrot J."/>
            <person name="Rosling A."/>
        </authorList>
    </citation>
    <scope>NUCLEOTIDE SEQUENCE</scope>
    <source>
        <strain evidence="1">CL551</strain>
    </source>
</reference>
<evidence type="ECO:0000313" key="1">
    <source>
        <dbReference type="EMBL" id="CAG8737244.1"/>
    </source>
</evidence>
<organism evidence="1 2">
    <name type="scientific">Acaulospora morrowiae</name>
    <dbReference type="NCBI Taxonomy" id="94023"/>
    <lineage>
        <taxon>Eukaryota</taxon>
        <taxon>Fungi</taxon>
        <taxon>Fungi incertae sedis</taxon>
        <taxon>Mucoromycota</taxon>
        <taxon>Glomeromycotina</taxon>
        <taxon>Glomeromycetes</taxon>
        <taxon>Diversisporales</taxon>
        <taxon>Acaulosporaceae</taxon>
        <taxon>Acaulospora</taxon>
    </lineage>
</organism>
<dbReference type="AlphaFoldDB" id="A0A9N9IJD6"/>
<name>A0A9N9IJD6_9GLOM</name>
<accession>A0A9N9IJD6</accession>
<feature type="non-terminal residue" evidence="1">
    <location>
        <position position="1"/>
    </location>
</feature>
<dbReference type="Proteomes" id="UP000789342">
    <property type="component" value="Unassembled WGS sequence"/>
</dbReference>
<keyword evidence="2" id="KW-1185">Reference proteome</keyword>
<sequence length="41" mass="4534">VEAVGIDKCPELVIGKGLDGEEKANKKEFGERVFEFLINLV</sequence>